<name>A0ABM1A3D5_APLCA</name>
<organism evidence="2 3">
    <name type="scientific">Aplysia californica</name>
    <name type="common">California sea hare</name>
    <dbReference type="NCBI Taxonomy" id="6500"/>
    <lineage>
        <taxon>Eukaryota</taxon>
        <taxon>Metazoa</taxon>
        <taxon>Spiralia</taxon>
        <taxon>Lophotrochozoa</taxon>
        <taxon>Mollusca</taxon>
        <taxon>Gastropoda</taxon>
        <taxon>Heterobranchia</taxon>
        <taxon>Euthyneura</taxon>
        <taxon>Tectipleura</taxon>
        <taxon>Aplysiida</taxon>
        <taxon>Aplysioidea</taxon>
        <taxon>Aplysiidae</taxon>
        <taxon>Aplysia</taxon>
    </lineage>
</organism>
<gene>
    <name evidence="3" type="primary">LOC101864695</name>
</gene>
<feature type="region of interest" description="Disordered" evidence="1">
    <location>
        <begin position="426"/>
        <end position="491"/>
    </location>
</feature>
<evidence type="ECO:0000313" key="2">
    <source>
        <dbReference type="Proteomes" id="UP000694888"/>
    </source>
</evidence>
<protein>
    <submittedName>
        <fullName evidence="3">Uncharacterized protein LOC101864695</fullName>
    </submittedName>
</protein>
<sequence>MSNQVHNASCVFRGWYQVTRASRQEKQTVLQFQVQSYTLLVQRLFHQWLACYQRRRQVQQERVWRAERSALELAAVWRRKAQTSRGARVKVMFQHRKMALYFNNWQKSLDSVQSLYDTLEVWNRQRNARVMTRSLKVWRTQLVADQAKRDYTQRYLYTVWSEWRVCAKVNKERRIRGLALKKALQERSLHVYFQYWSALTLVKRSVQHNVETRIQIRVLREWHMYTRNTRYLRQLQAHMTKKVNTRVLHSAFSNMRWKAEYCVGLAEMADKMAGDRRRATMQAVMVVWRDRLDNIMAARCYGQLLVVRVARQWRRFVQAKKRQRQKEQEQWDAAVSCHSKTLRMKVMAALKTEVCVARMAQKRRQRLCDKYAVVWKTRVDREITAQCLEREFLYRQAWSRWRVEFSRRKAADKICGQDDRHSMSQTFKAWRRLTRPQQRTPRGLTEHRGSLSSLLPVPISQSRHSPSSASSSSSGSYSAAEQSFGYRGGKR</sequence>
<proteinExistence type="predicted"/>
<feature type="compositionally biased region" description="Low complexity" evidence="1">
    <location>
        <begin position="460"/>
        <end position="483"/>
    </location>
</feature>
<keyword evidence="2" id="KW-1185">Reference proteome</keyword>
<evidence type="ECO:0000256" key="1">
    <source>
        <dbReference type="SAM" id="MobiDB-lite"/>
    </source>
</evidence>
<reference evidence="3" key="1">
    <citation type="submission" date="2025-08" db="UniProtKB">
        <authorList>
            <consortium name="RefSeq"/>
        </authorList>
    </citation>
    <scope>IDENTIFICATION</scope>
</reference>
<dbReference type="GeneID" id="101864695"/>
<dbReference type="RefSeq" id="XP_012940005.1">
    <property type="nucleotide sequence ID" value="XM_013084551.1"/>
</dbReference>
<dbReference type="Proteomes" id="UP000694888">
    <property type="component" value="Unplaced"/>
</dbReference>
<accession>A0ABM1A3D5</accession>
<evidence type="ECO:0000313" key="3">
    <source>
        <dbReference type="RefSeq" id="XP_012940005.1"/>
    </source>
</evidence>